<sequence length="82" mass="9872">MLDELFTVQKDRCMSLGMFVNLFWLIRLHCMTEEESVIEELDVTAKVFTSWHANILWWQDFICEPAIRKRIVSLLIIKQELR</sequence>
<protein>
    <submittedName>
        <fullName evidence="1">Predicted protein</fullName>
    </submittedName>
</protein>
<accession>F2EKE5</accession>
<organism evidence="1">
    <name type="scientific">Hordeum vulgare subsp. vulgare</name>
    <name type="common">Domesticated barley</name>
    <dbReference type="NCBI Taxonomy" id="112509"/>
    <lineage>
        <taxon>Eukaryota</taxon>
        <taxon>Viridiplantae</taxon>
        <taxon>Streptophyta</taxon>
        <taxon>Embryophyta</taxon>
        <taxon>Tracheophyta</taxon>
        <taxon>Spermatophyta</taxon>
        <taxon>Magnoliopsida</taxon>
        <taxon>Liliopsida</taxon>
        <taxon>Poales</taxon>
        <taxon>Poaceae</taxon>
        <taxon>BOP clade</taxon>
        <taxon>Pooideae</taxon>
        <taxon>Triticodae</taxon>
        <taxon>Triticeae</taxon>
        <taxon>Hordeinae</taxon>
        <taxon>Hordeum</taxon>
    </lineage>
</organism>
<dbReference type="AlphaFoldDB" id="F2EKE5"/>
<evidence type="ECO:0000313" key="1">
    <source>
        <dbReference type="EMBL" id="BAK07817.1"/>
    </source>
</evidence>
<reference evidence="1" key="1">
    <citation type="journal article" date="2011" name="Plant Physiol.">
        <title>Comprehensive sequence analysis of 24,783 barley full-length cDNAs derived from 12 clone libraries.</title>
        <authorList>
            <person name="Matsumoto T."/>
            <person name="Tanaka T."/>
            <person name="Sakai H."/>
            <person name="Amano N."/>
            <person name="Kanamori H."/>
            <person name="Kurita K."/>
            <person name="Kikuta A."/>
            <person name="Kamiya K."/>
            <person name="Yamamoto M."/>
            <person name="Ikawa H."/>
            <person name="Fujii N."/>
            <person name="Hori K."/>
            <person name="Itoh T."/>
            <person name="Sato K."/>
        </authorList>
    </citation>
    <scope>NUCLEOTIDE SEQUENCE</scope>
    <source>
        <tissue evidence="1">Flower</tissue>
    </source>
</reference>
<name>F2EKE5_HORVV</name>
<dbReference type="EMBL" id="AK376622">
    <property type="protein sequence ID" value="BAK07817.1"/>
    <property type="molecule type" value="mRNA"/>
</dbReference>
<proteinExistence type="evidence at transcript level"/>